<proteinExistence type="predicted"/>
<evidence type="ECO:0000256" key="7">
    <source>
        <dbReference type="ARBA" id="ARBA00022723"/>
    </source>
</evidence>
<dbReference type="InterPro" id="IPR013626">
    <property type="entry name" value="PaO"/>
</dbReference>
<evidence type="ECO:0000256" key="2">
    <source>
        <dbReference type="ARBA" id="ARBA00004370"/>
    </source>
</evidence>
<dbReference type="GO" id="GO:0009507">
    <property type="term" value="C:chloroplast"/>
    <property type="evidence" value="ECO:0007669"/>
    <property type="project" value="UniProtKB-SubCell"/>
</dbReference>
<dbReference type="SUPFAM" id="SSF55961">
    <property type="entry name" value="Bet v1-like"/>
    <property type="match status" value="1"/>
</dbReference>
<dbReference type="GO" id="GO:0051537">
    <property type="term" value="F:2 iron, 2 sulfur cluster binding"/>
    <property type="evidence" value="ECO:0007669"/>
    <property type="project" value="UniProtKB-KW"/>
</dbReference>
<evidence type="ECO:0000313" key="17">
    <source>
        <dbReference type="Proteomes" id="UP000751190"/>
    </source>
</evidence>
<evidence type="ECO:0000256" key="13">
    <source>
        <dbReference type="ARBA" id="ARBA00023136"/>
    </source>
</evidence>
<evidence type="ECO:0000256" key="9">
    <source>
        <dbReference type="ARBA" id="ARBA00022989"/>
    </source>
</evidence>
<dbReference type="InterPro" id="IPR036922">
    <property type="entry name" value="Rieske_2Fe-2S_sf"/>
</dbReference>
<keyword evidence="7" id="KW-0479">Metal-binding</keyword>
<keyword evidence="6" id="KW-0001">2Fe-2S</keyword>
<evidence type="ECO:0000256" key="1">
    <source>
        <dbReference type="ARBA" id="ARBA00004229"/>
    </source>
</evidence>
<protein>
    <recommendedName>
        <fullName evidence="14">Rieske domain-containing protein</fullName>
    </recommendedName>
</protein>
<keyword evidence="13" id="KW-0472">Membrane</keyword>
<evidence type="ECO:0000256" key="8">
    <source>
        <dbReference type="ARBA" id="ARBA00022946"/>
    </source>
</evidence>
<keyword evidence="9" id="KW-1133">Transmembrane helix</keyword>
<keyword evidence="8" id="KW-0809">Transit peptide</keyword>
<accession>A0A8J6C516</accession>
<evidence type="ECO:0000313" key="15">
    <source>
        <dbReference type="EMBL" id="KAG8457298.1"/>
    </source>
</evidence>
<dbReference type="AlphaFoldDB" id="A0A8J6C516"/>
<dbReference type="SUPFAM" id="SSF50022">
    <property type="entry name" value="ISP domain"/>
    <property type="match status" value="1"/>
</dbReference>
<sequence>MGAITLVLCGALAMRLPQLKPQRAVSARAAATSTTLEAPPRGTVDFDVSKLPTAQPTPADVAADEAPFQWTKQWYPVAVVEYLDPEKPHAFKLLGRDIVVWNDGAVEGATATTKRSARGKRRREAGAWRAFEDACPHRLAPLSEGRVEETGELLCAYHAWRFDGTGACTAIPQSPAEQAAAHRANPRAQCAAFPTTVADGLLWVWPEAGENAALEAATLRSPALVPELHDPALKGRVKALPWNSRELPYGWDFFLENVNDPAHVPVSHHGIVGDRYTGASPLEIEVTKPLKPQSGYEFKITQTGTSAVGAAVSHDTFRPPSLLQITSTFVDGGKMILALYATPSRPGYTNHIGCQILVRNEAGKLPPGLGAFALPMPTWLLHVTASLFLNQDAVFLHHQEKILARGALGRTPYEAKPAGGEYVQSVFTPNAADKGIIIFRQWLARYAGGGVPWVGSTELPPRSHDGDRLFDVYESHTKNCRYCLAALQNVRRAKVGAFVGAALIVLARASIGAIPSALLAGAATLTGALLAKLEQLFFKYEFSHASNH</sequence>
<gene>
    <name evidence="15" type="ORF">KFE25_001035</name>
    <name evidence="16" type="ORF">KFE25_012037</name>
</gene>
<dbReference type="OrthoDB" id="426882at2759"/>
<keyword evidence="11" id="KW-0408">Iron</keyword>
<evidence type="ECO:0000256" key="11">
    <source>
        <dbReference type="ARBA" id="ARBA00023004"/>
    </source>
</evidence>
<feature type="domain" description="Rieske" evidence="14">
    <location>
        <begin position="74"/>
        <end position="204"/>
    </location>
</feature>
<dbReference type="PANTHER" id="PTHR21266:SF32">
    <property type="entry name" value="CHOLESTEROL 7-DESATURASE NVD"/>
    <property type="match status" value="1"/>
</dbReference>
<organism evidence="16 17">
    <name type="scientific">Diacronema lutheri</name>
    <name type="common">Unicellular marine alga</name>
    <name type="synonym">Monochrysis lutheri</name>
    <dbReference type="NCBI Taxonomy" id="2081491"/>
    <lineage>
        <taxon>Eukaryota</taxon>
        <taxon>Haptista</taxon>
        <taxon>Haptophyta</taxon>
        <taxon>Pavlovophyceae</taxon>
        <taxon>Pavlovales</taxon>
        <taxon>Pavlovaceae</taxon>
        <taxon>Diacronema</taxon>
    </lineage>
</organism>
<keyword evidence="3" id="KW-0150">Chloroplast</keyword>
<dbReference type="GO" id="GO:0010277">
    <property type="term" value="F:chlorophyllide a oxygenase activity"/>
    <property type="evidence" value="ECO:0007669"/>
    <property type="project" value="InterPro"/>
</dbReference>
<dbReference type="InterPro" id="IPR017941">
    <property type="entry name" value="Rieske_2Fe-2S"/>
</dbReference>
<comment type="caution">
    <text evidence="16">The sequence shown here is derived from an EMBL/GenBank/DDBJ whole genome shotgun (WGS) entry which is preliminary data.</text>
</comment>
<evidence type="ECO:0000256" key="12">
    <source>
        <dbReference type="ARBA" id="ARBA00023014"/>
    </source>
</evidence>
<evidence type="ECO:0000256" key="10">
    <source>
        <dbReference type="ARBA" id="ARBA00023002"/>
    </source>
</evidence>
<evidence type="ECO:0000256" key="4">
    <source>
        <dbReference type="ARBA" id="ARBA00022640"/>
    </source>
</evidence>
<keyword evidence="4" id="KW-0934">Plastid</keyword>
<dbReference type="GO" id="GO:0016020">
    <property type="term" value="C:membrane"/>
    <property type="evidence" value="ECO:0007669"/>
    <property type="project" value="UniProtKB-SubCell"/>
</dbReference>
<dbReference type="PROSITE" id="PS51296">
    <property type="entry name" value="RIESKE"/>
    <property type="match status" value="1"/>
</dbReference>
<dbReference type="EMBL" id="JAGTXO010000021">
    <property type="protein sequence ID" value="KAG8462217.1"/>
    <property type="molecule type" value="Genomic_DNA"/>
</dbReference>
<reference evidence="16" key="1">
    <citation type="submission" date="2021-05" db="EMBL/GenBank/DDBJ databases">
        <title>The genome of the haptophyte Pavlova lutheri (Diacronema luteri, Pavlovales) - a model for lipid biosynthesis in eukaryotic algae.</title>
        <authorList>
            <person name="Hulatt C.J."/>
            <person name="Posewitz M.C."/>
        </authorList>
    </citation>
    <scope>NUCLEOTIDE SEQUENCE</scope>
    <source>
        <strain evidence="16">NIVA-4/92</strain>
    </source>
</reference>
<dbReference type="PANTHER" id="PTHR21266">
    <property type="entry name" value="IRON-SULFUR DOMAIN CONTAINING PROTEIN"/>
    <property type="match status" value="1"/>
</dbReference>
<keyword evidence="5" id="KW-0812">Transmembrane</keyword>
<evidence type="ECO:0000256" key="5">
    <source>
        <dbReference type="ARBA" id="ARBA00022692"/>
    </source>
</evidence>
<evidence type="ECO:0000256" key="3">
    <source>
        <dbReference type="ARBA" id="ARBA00022528"/>
    </source>
</evidence>
<dbReference type="Gene3D" id="2.102.10.10">
    <property type="entry name" value="Rieske [2Fe-2S] iron-sulphur domain"/>
    <property type="match status" value="1"/>
</dbReference>
<keyword evidence="10" id="KW-0560">Oxidoreductase</keyword>
<dbReference type="GO" id="GO:0046872">
    <property type="term" value="F:metal ion binding"/>
    <property type="evidence" value="ECO:0007669"/>
    <property type="project" value="UniProtKB-KW"/>
</dbReference>
<evidence type="ECO:0000259" key="14">
    <source>
        <dbReference type="PROSITE" id="PS51296"/>
    </source>
</evidence>
<dbReference type="EMBL" id="JAGTXO010000075">
    <property type="protein sequence ID" value="KAG8457298.1"/>
    <property type="molecule type" value="Genomic_DNA"/>
</dbReference>
<name>A0A8J6C516_DIALT</name>
<keyword evidence="12" id="KW-0411">Iron-sulfur</keyword>
<dbReference type="Gene3D" id="3.90.380.10">
    <property type="entry name" value="Naphthalene 1,2-dioxygenase Alpha Subunit, Chain A, domain 1"/>
    <property type="match status" value="1"/>
</dbReference>
<evidence type="ECO:0000256" key="6">
    <source>
        <dbReference type="ARBA" id="ARBA00022714"/>
    </source>
</evidence>
<dbReference type="Pfam" id="PF08417">
    <property type="entry name" value="PaO"/>
    <property type="match status" value="1"/>
</dbReference>
<keyword evidence="17" id="KW-1185">Reference proteome</keyword>
<dbReference type="InterPro" id="IPR050584">
    <property type="entry name" value="Cholesterol_7-desaturase"/>
</dbReference>
<dbReference type="Pfam" id="PF00355">
    <property type="entry name" value="Rieske"/>
    <property type="match status" value="1"/>
</dbReference>
<dbReference type="OMA" id="MWHDLTS"/>
<comment type="subcellular location">
    <subcellularLocation>
        <location evidence="2">Membrane</location>
    </subcellularLocation>
    <subcellularLocation>
        <location evidence="1">Plastid</location>
        <location evidence="1">Chloroplast</location>
    </subcellularLocation>
</comment>
<dbReference type="Proteomes" id="UP000751190">
    <property type="component" value="Unassembled WGS sequence"/>
</dbReference>
<evidence type="ECO:0000313" key="16">
    <source>
        <dbReference type="EMBL" id="KAG8462217.1"/>
    </source>
</evidence>